<dbReference type="EMBL" id="DS113412">
    <property type="protein sequence ID" value="EAY06887.1"/>
    <property type="molecule type" value="Genomic_DNA"/>
</dbReference>
<evidence type="ECO:0000313" key="2">
    <source>
        <dbReference type="Proteomes" id="UP000001542"/>
    </source>
</evidence>
<proteinExistence type="predicted"/>
<reference evidence="1" key="1">
    <citation type="submission" date="2006-10" db="EMBL/GenBank/DDBJ databases">
        <authorList>
            <person name="Amadeo P."/>
            <person name="Zhao Q."/>
            <person name="Wortman J."/>
            <person name="Fraser-Liggett C."/>
            <person name="Carlton J."/>
        </authorList>
    </citation>
    <scope>NUCLEOTIDE SEQUENCE</scope>
    <source>
        <strain evidence="1">G3</strain>
    </source>
</reference>
<dbReference type="AlphaFoldDB" id="A2EK89"/>
<protein>
    <submittedName>
        <fullName evidence="1">Uncharacterized protein</fullName>
    </submittedName>
</protein>
<reference evidence="1" key="2">
    <citation type="journal article" date="2007" name="Science">
        <title>Draft genome sequence of the sexually transmitted pathogen Trichomonas vaginalis.</title>
        <authorList>
            <person name="Carlton J.M."/>
            <person name="Hirt R.P."/>
            <person name="Silva J.C."/>
            <person name="Delcher A.L."/>
            <person name="Schatz M."/>
            <person name="Zhao Q."/>
            <person name="Wortman J.R."/>
            <person name="Bidwell S.L."/>
            <person name="Alsmark U.C.M."/>
            <person name="Besteiro S."/>
            <person name="Sicheritz-Ponten T."/>
            <person name="Noel C.J."/>
            <person name="Dacks J.B."/>
            <person name="Foster P.G."/>
            <person name="Simillion C."/>
            <person name="Van de Peer Y."/>
            <person name="Miranda-Saavedra D."/>
            <person name="Barton G.J."/>
            <person name="Westrop G.D."/>
            <person name="Mueller S."/>
            <person name="Dessi D."/>
            <person name="Fiori P.L."/>
            <person name="Ren Q."/>
            <person name="Paulsen I."/>
            <person name="Zhang H."/>
            <person name="Bastida-Corcuera F.D."/>
            <person name="Simoes-Barbosa A."/>
            <person name="Brown M.T."/>
            <person name="Hayes R.D."/>
            <person name="Mukherjee M."/>
            <person name="Okumura C.Y."/>
            <person name="Schneider R."/>
            <person name="Smith A.J."/>
            <person name="Vanacova S."/>
            <person name="Villalvazo M."/>
            <person name="Haas B.J."/>
            <person name="Pertea M."/>
            <person name="Feldblyum T.V."/>
            <person name="Utterback T.R."/>
            <person name="Shu C.L."/>
            <person name="Osoegawa K."/>
            <person name="de Jong P.J."/>
            <person name="Hrdy I."/>
            <person name="Horvathova L."/>
            <person name="Zubacova Z."/>
            <person name="Dolezal P."/>
            <person name="Malik S.B."/>
            <person name="Logsdon J.M. Jr."/>
            <person name="Henze K."/>
            <person name="Gupta A."/>
            <person name="Wang C.C."/>
            <person name="Dunne R.L."/>
            <person name="Upcroft J.A."/>
            <person name="Upcroft P."/>
            <person name="White O."/>
            <person name="Salzberg S.L."/>
            <person name="Tang P."/>
            <person name="Chiu C.-H."/>
            <person name="Lee Y.-S."/>
            <person name="Embley T.M."/>
            <person name="Coombs G.H."/>
            <person name="Mottram J.C."/>
            <person name="Tachezy J."/>
            <person name="Fraser-Liggett C.M."/>
            <person name="Johnson P.J."/>
        </authorList>
    </citation>
    <scope>NUCLEOTIDE SEQUENCE [LARGE SCALE GENOMIC DNA]</scope>
    <source>
        <strain evidence="1">G3</strain>
    </source>
</reference>
<accession>A2EK89</accession>
<dbReference type="Proteomes" id="UP000001542">
    <property type="component" value="Unassembled WGS sequence"/>
</dbReference>
<keyword evidence="2" id="KW-1185">Reference proteome</keyword>
<organism evidence="1 2">
    <name type="scientific">Trichomonas vaginalis (strain ATCC PRA-98 / G3)</name>
    <dbReference type="NCBI Taxonomy" id="412133"/>
    <lineage>
        <taxon>Eukaryota</taxon>
        <taxon>Metamonada</taxon>
        <taxon>Parabasalia</taxon>
        <taxon>Trichomonadida</taxon>
        <taxon>Trichomonadidae</taxon>
        <taxon>Trichomonas</taxon>
    </lineage>
</organism>
<evidence type="ECO:0000313" key="1">
    <source>
        <dbReference type="EMBL" id="EAY06887.1"/>
    </source>
</evidence>
<name>A2EK89_TRIV3</name>
<dbReference type="VEuPathDB" id="TrichDB:TVAGG3_0773050"/>
<dbReference type="InParanoid" id="A2EK89"/>
<dbReference type="VEuPathDB" id="TrichDB:TVAG_056810"/>
<gene>
    <name evidence="1" type="ORF">TVAG_056810</name>
</gene>
<sequence length="241" mass="29250">MTYKKDQYKFHFGESEMNKDSVLRYIPDPRSKRRKKIRVPWKVVKYMLELKRIDFDCYYTSDKEDPYGKEIKLHYYAALYYDSGANPLVLDCMYREAHWNFFFPLRFSSYGRALYFFLIFTGRLTVRYEWLNSLRNTIKMLRKNIGKGFLLDLKEDFDDVQRGLKNIRKHIPKVDNYPKGTLIFNQWEYDYCYEKHLEIYNGVRTRQPYILDMDSKVTVINRVIVEVTDDTDTEKQEVKSI</sequence>